<evidence type="ECO:0000313" key="3">
    <source>
        <dbReference type="Proteomes" id="UP001314169"/>
    </source>
</evidence>
<name>A0ABP0AEV8_PIPNA</name>
<evidence type="ECO:0008006" key="4">
    <source>
        <dbReference type="Google" id="ProtNLM"/>
    </source>
</evidence>
<proteinExistence type="predicted"/>
<dbReference type="PANTHER" id="PTHR10041:SF3">
    <property type="entry name" value="COLIPASE-LIKE PROTEIN 2"/>
    <property type="match status" value="1"/>
</dbReference>
<dbReference type="EMBL" id="OY882863">
    <property type="protein sequence ID" value="CAK6447067.1"/>
    <property type="molecule type" value="Genomic_DNA"/>
</dbReference>
<feature type="chain" id="PRO_5045944870" description="Colipase-like protein 2" evidence="1">
    <location>
        <begin position="18"/>
        <end position="99"/>
    </location>
</feature>
<sequence>MATALAILAWLLLPCGGSLFRRQSSLKRDGAPCSHHLECSSDCCLMNLDTEGDFCAPKGRKSMVCLPQTKGDINIICPCRMGLRCIPKDPSCPRRCSMI</sequence>
<keyword evidence="1" id="KW-0732">Signal</keyword>
<gene>
    <name evidence="2" type="ORF">MPIPNATIZW_LOCUS15373</name>
</gene>
<protein>
    <recommendedName>
        <fullName evidence="4">Colipase-like protein 2</fullName>
    </recommendedName>
</protein>
<organism evidence="2 3">
    <name type="scientific">Pipistrellus nathusii</name>
    <name type="common">Nathusius' pipistrelle</name>
    <dbReference type="NCBI Taxonomy" id="59473"/>
    <lineage>
        <taxon>Eukaryota</taxon>
        <taxon>Metazoa</taxon>
        <taxon>Chordata</taxon>
        <taxon>Craniata</taxon>
        <taxon>Vertebrata</taxon>
        <taxon>Euteleostomi</taxon>
        <taxon>Mammalia</taxon>
        <taxon>Eutheria</taxon>
        <taxon>Laurasiatheria</taxon>
        <taxon>Chiroptera</taxon>
        <taxon>Yangochiroptera</taxon>
        <taxon>Vespertilionidae</taxon>
        <taxon>Pipistrellus</taxon>
    </lineage>
</organism>
<evidence type="ECO:0000256" key="1">
    <source>
        <dbReference type="SAM" id="SignalP"/>
    </source>
</evidence>
<dbReference type="PANTHER" id="PTHR10041">
    <property type="entry name" value="COLIPASE"/>
    <property type="match status" value="1"/>
</dbReference>
<dbReference type="Gene3D" id="2.10.80.10">
    <property type="entry name" value="Lipase, subunit A"/>
    <property type="match status" value="1"/>
</dbReference>
<dbReference type="PROSITE" id="PS51342">
    <property type="entry name" value="COLIPASE_2"/>
    <property type="match status" value="1"/>
</dbReference>
<reference evidence="2" key="1">
    <citation type="submission" date="2023-12" db="EMBL/GenBank/DDBJ databases">
        <authorList>
            <person name="Brown T."/>
        </authorList>
    </citation>
    <scope>NUCLEOTIDE SEQUENCE</scope>
</reference>
<feature type="signal peptide" evidence="1">
    <location>
        <begin position="1"/>
        <end position="17"/>
    </location>
</feature>
<dbReference type="InterPro" id="IPR001981">
    <property type="entry name" value="Colipase"/>
</dbReference>
<evidence type="ECO:0000313" key="2">
    <source>
        <dbReference type="EMBL" id="CAK6447067.1"/>
    </source>
</evidence>
<accession>A0ABP0AEV8</accession>
<dbReference type="Proteomes" id="UP001314169">
    <property type="component" value="Chromosome 6"/>
</dbReference>
<keyword evidence="3" id="KW-1185">Reference proteome</keyword>